<dbReference type="GO" id="GO:0000981">
    <property type="term" value="F:DNA-binding transcription factor activity, RNA polymerase II-specific"/>
    <property type="evidence" value="ECO:0007669"/>
    <property type="project" value="InterPro"/>
</dbReference>
<dbReference type="CDD" id="cd12148">
    <property type="entry name" value="fungal_TF_MHR"/>
    <property type="match status" value="1"/>
</dbReference>
<evidence type="ECO:0000256" key="2">
    <source>
        <dbReference type="ARBA" id="ARBA00022723"/>
    </source>
</evidence>
<comment type="subcellular location">
    <subcellularLocation>
        <location evidence="1">Nucleus</location>
    </subcellularLocation>
</comment>
<feature type="compositionally biased region" description="Polar residues" evidence="4">
    <location>
        <begin position="101"/>
        <end position="119"/>
    </location>
</feature>
<evidence type="ECO:0000256" key="3">
    <source>
        <dbReference type="ARBA" id="ARBA00023242"/>
    </source>
</evidence>
<dbReference type="GO" id="GO:0003677">
    <property type="term" value="F:DNA binding"/>
    <property type="evidence" value="ECO:0007669"/>
    <property type="project" value="InterPro"/>
</dbReference>
<dbReference type="InterPro" id="IPR036864">
    <property type="entry name" value="Zn2-C6_fun-type_DNA-bd_sf"/>
</dbReference>
<comment type="caution">
    <text evidence="6">The sequence shown here is derived from an EMBL/GenBank/DDBJ whole genome shotgun (WGS) entry which is preliminary data.</text>
</comment>
<dbReference type="OrthoDB" id="2269373at2759"/>
<keyword evidence="7" id="KW-1185">Reference proteome</keyword>
<evidence type="ECO:0000259" key="5">
    <source>
        <dbReference type="PROSITE" id="PS50048"/>
    </source>
</evidence>
<dbReference type="PANTHER" id="PTHR31001:SF45">
    <property type="entry name" value="ZN(II)2CYS6 TRANSCRIPTION FACTOR (EUROFUNG)"/>
    <property type="match status" value="1"/>
</dbReference>
<dbReference type="SUPFAM" id="SSF57701">
    <property type="entry name" value="Zn2/Cys6 DNA-binding domain"/>
    <property type="match status" value="1"/>
</dbReference>
<keyword evidence="2" id="KW-0479">Metal-binding</keyword>
<dbReference type="PANTHER" id="PTHR31001">
    <property type="entry name" value="UNCHARACTERIZED TRANSCRIPTIONAL REGULATORY PROTEIN"/>
    <property type="match status" value="1"/>
</dbReference>
<dbReference type="CDD" id="cd00067">
    <property type="entry name" value="GAL4"/>
    <property type="match status" value="1"/>
</dbReference>
<dbReference type="InterPro" id="IPR050613">
    <property type="entry name" value="Sec_Metabolite_Reg"/>
</dbReference>
<dbReference type="Pfam" id="PF00172">
    <property type="entry name" value="Zn_clus"/>
    <property type="match status" value="1"/>
</dbReference>
<keyword evidence="3" id="KW-0539">Nucleus</keyword>
<dbReference type="GO" id="GO:0006351">
    <property type="term" value="P:DNA-templated transcription"/>
    <property type="evidence" value="ECO:0007669"/>
    <property type="project" value="InterPro"/>
</dbReference>
<organism evidence="6 7">
    <name type="scientific">Dendryphion nanum</name>
    <dbReference type="NCBI Taxonomy" id="256645"/>
    <lineage>
        <taxon>Eukaryota</taxon>
        <taxon>Fungi</taxon>
        <taxon>Dikarya</taxon>
        <taxon>Ascomycota</taxon>
        <taxon>Pezizomycotina</taxon>
        <taxon>Dothideomycetes</taxon>
        <taxon>Pleosporomycetidae</taxon>
        <taxon>Pleosporales</taxon>
        <taxon>Torulaceae</taxon>
        <taxon>Dendryphion</taxon>
    </lineage>
</organism>
<dbReference type="GO" id="GO:0005634">
    <property type="term" value="C:nucleus"/>
    <property type="evidence" value="ECO:0007669"/>
    <property type="project" value="UniProtKB-SubCell"/>
</dbReference>
<gene>
    <name evidence="6" type="ORF">B0J11DRAFT_17772</name>
</gene>
<evidence type="ECO:0000256" key="1">
    <source>
        <dbReference type="ARBA" id="ARBA00004123"/>
    </source>
</evidence>
<dbReference type="SMART" id="SM00906">
    <property type="entry name" value="Fungal_trans"/>
    <property type="match status" value="1"/>
</dbReference>
<dbReference type="InterPro" id="IPR007219">
    <property type="entry name" value="XnlR_reg_dom"/>
</dbReference>
<dbReference type="GO" id="GO:0008270">
    <property type="term" value="F:zinc ion binding"/>
    <property type="evidence" value="ECO:0007669"/>
    <property type="project" value="InterPro"/>
</dbReference>
<feature type="region of interest" description="Disordered" evidence="4">
    <location>
        <begin position="100"/>
        <end position="123"/>
    </location>
</feature>
<dbReference type="Proteomes" id="UP000700596">
    <property type="component" value="Unassembled WGS sequence"/>
</dbReference>
<dbReference type="InterPro" id="IPR001138">
    <property type="entry name" value="Zn2Cys6_DnaBD"/>
</dbReference>
<sequence length="696" mass="78283">MSVPQGPKPPRLLSCILCQRRKVKCDRQFPCTYCTKSGVQCIPAAKNPRQRRRRFPERELLDQLKKYEDLLRQNNIVFESLHDDPLEAMKALEVGGLDDGNSAQSVSAETEATSPASTVDSKKPSSVDFWQAIHQRFGDADDSESSQEIFTAAVVMNAWDRTAASDDPLIFGSSQTTANLSSLHPEPAQIFRLWQIYLDNVNPLLKVVHSPTLQGRIVEAINDLDSASPALHALMFSIYAIAVLSLVSKQCKNIFGLTKDDALLKYQFACRQALLRSGFLRSSERDCLTALYLYMISVTTIVDPRALSSLVAVALRIAQRMQISSESGCVKTGVLEGEMRRRLWWALVLFDARVSELSDFKSPSLTPTWDCKVPLNLNDADLRPEMNISPHVHETPTESIFVVAHATLGDFIRNTDVHLNYTSPNLKPLAKFAEPGSVPEDGQICKLEKILEEKYLRLCNPEIPLHFITIWRIRALLSKAYLMEIYAKFASAGLSPLEADAELDVVVIHALRMVECDTRIMSSPISEPFRWMSHYNFPFPAYVHLVKDLRRRPFSKHADRAWETMSDNCDARIDSAFQENGPFFDLFSRIILHAWWAKETKCAQIGEVPVPPRIVSKLKGIREQKAQSGQVLSTSGQEFKLRANADVSDPAELSSINPIFSEQGFGDLSVELSLDIDMCQFGWPMMDWGFGQQHNT</sequence>
<reference evidence="6" key="1">
    <citation type="journal article" date="2021" name="Nat. Commun.">
        <title>Genetic determinants of endophytism in the Arabidopsis root mycobiome.</title>
        <authorList>
            <person name="Mesny F."/>
            <person name="Miyauchi S."/>
            <person name="Thiergart T."/>
            <person name="Pickel B."/>
            <person name="Atanasova L."/>
            <person name="Karlsson M."/>
            <person name="Huettel B."/>
            <person name="Barry K.W."/>
            <person name="Haridas S."/>
            <person name="Chen C."/>
            <person name="Bauer D."/>
            <person name="Andreopoulos W."/>
            <person name="Pangilinan J."/>
            <person name="LaButti K."/>
            <person name="Riley R."/>
            <person name="Lipzen A."/>
            <person name="Clum A."/>
            <person name="Drula E."/>
            <person name="Henrissat B."/>
            <person name="Kohler A."/>
            <person name="Grigoriev I.V."/>
            <person name="Martin F.M."/>
            <person name="Hacquard S."/>
        </authorList>
    </citation>
    <scope>NUCLEOTIDE SEQUENCE</scope>
    <source>
        <strain evidence="6">MPI-CAGE-CH-0243</strain>
    </source>
</reference>
<evidence type="ECO:0000256" key="4">
    <source>
        <dbReference type="SAM" id="MobiDB-lite"/>
    </source>
</evidence>
<evidence type="ECO:0000313" key="7">
    <source>
        <dbReference type="Proteomes" id="UP000700596"/>
    </source>
</evidence>
<dbReference type="Pfam" id="PF04082">
    <property type="entry name" value="Fungal_trans"/>
    <property type="match status" value="1"/>
</dbReference>
<proteinExistence type="predicted"/>
<protein>
    <recommendedName>
        <fullName evidence="5">Zn(2)-C6 fungal-type domain-containing protein</fullName>
    </recommendedName>
</protein>
<feature type="domain" description="Zn(2)-C6 fungal-type" evidence="5">
    <location>
        <begin position="14"/>
        <end position="41"/>
    </location>
</feature>
<dbReference type="PROSITE" id="PS50048">
    <property type="entry name" value="ZN2_CY6_FUNGAL_2"/>
    <property type="match status" value="1"/>
</dbReference>
<dbReference type="EMBL" id="JAGMWT010000001">
    <property type="protein sequence ID" value="KAH7138528.1"/>
    <property type="molecule type" value="Genomic_DNA"/>
</dbReference>
<evidence type="ECO:0000313" key="6">
    <source>
        <dbReference type="EMBL" id="KAH7138528.1"/>
    </source>
</evidence>
<dbReference type="Gene3D" id="4.10.240.10">
    <property type="entry name" value="Zn(2)-C6 fungal-type DNA-binding domain"/>
    <property type="match status" value="1"/>
</dbReference>
<dbReference type="SMART" id="SM00066">
    <property type="entry name" value="GAL4"/>
    <property type="match status" value="1"/>
</dbReference>
<accession>A0A9P9IWS0</accession>
<dbReference type="AlphaFoldDB" id="A0A9P9IWS0"/>
<name>A0A9P9IWS0_9PLEO</name>